<gene>
    <name evidence="2" type="ORF">ASNO1_62310</name>
</gene>
<keyword evidence="3" id="KW-1185">Reference proteome</keyword>
<dbReference type="EMBL" id="BTTX01000007">
    <property type="protein sequence ID" value="GMU09977.1"/>
    <property type="molecule type" value="Genomic_DNA"/>
</dbReference>
<protein>
    <submittedName>
        <fullName evidence="2">Haloalkane dehalogenase</fullName>
    </submittedName>
</protein>
<dbReference type="PRINTS" id="PR00412">
    <property type="entry name" value="EPOXHYDRLASE"/>
</dbReference>
<dbReference type="Pfam" id="PF00561">
    <property type="entry name" value="Abhydrolase_1"/>
    <property type="match status" value="1"/>
</dbReference>
<evidence type="ECO:0000313" key="2">
    <source>
        <dbReference type="EMBL" id="GMU09977.1"/>
    </source>
</evidence>
<dbReference type="InterPro" id="IPR029058">
    <property type="entry name" value="AB_hydrolase_fold"/>
</dbReference>
<evidence type="ECO:0000313" key="3">
    <source>
        <dbReference type="Proteomes" id="UP001342631"/>
    </source>
</evidence>
<dbReference type="PANTHER" id="PTHR43798:SF24">
    <property type="entry name" value="CIS-3-ALKYL-4-ALKYLOXETAN-2-ONE DECARBOXYLASE"/>
    <property type="match status" value="1"/>
</dbReference>
<dbReference type="InterPro" id="IPR000073">
    <property type="entry name" value="AB_hydrolase_1"/>
</dbReference>
<dbReference type="RefSeq" id="WP_338281010.1">
    <property type="nucleotide sequence ID" value="NZ_BTTX01000007.1"/>
</dbReference>
<dbReference type="NCBIfam" id="NF002938">
    <property type="entry name" value="PRK03592.1"/>
    <property type="match status" value="1"/>
</dbReference>
<accession>A0ABQ6R140</accession>
<dbReference type="PANTHER" id="PTHR43798">
    <property type="entry name" value="MONOACYLGLYCEROL LIPASE"/>
    <property type="match status" value="1"/>
</dbReference>
<dbReference type="PROSITE" id="PS51257">
    <property type="entry name" value="PROKAR_LIPOPROTEIN"/>
    <property type="match status" value="1"/>
</dbReference>
<proteinExistence type="predicted"/>
<dbReference type="Proteomes" id="UP001342631">
    <property type="component" value="Unassembled WGS sequence"/>
</dbReference>
<organism evidence="2 3">
    <name type="scientific">Corallococcus caeni</name>
    <dbReference type="NCBI Taxonomy" id="3082388"/>
    <lineage>
        <taxon>Bacteria</taxon>
        <taxon>Pseudomonadati</taxon>
        <taxon>Myxococcota</taxon>
        <taxon>Myxococcia</taxon>
        <taxon>Myxococcales</taxon>
        <taxon>Cystobacterineae</taxon>
        <taxon>Myxococcaceae</taxon>
        <taxon>Corallococcus</taxon>
    </lineage>
</organism>
<reference evidence="2 3" key="1">
    <citation type="journal article" date="2024" name="Arch. Microbiol.">
        <title>Corallococcus caeni sp. nov., a novel myxobacterium isolated from activated sludge.</title>
        <authorList>
            <person name="Tomita S."/>
            <person name="Nakai R."/>
            <person name="Kuroda K."/>
            <person name="Kurashita H."/>
            <person name="Hatamoto M."/>
            <person name="Yamaguchi T."/>
            <person name="Narihiro T."/>
        </authorList>
    </citation>
    <scope>NUCLEOTIDE SEQUENCE [LARGE SCALE GENOMIC DNA]</scope>
    <source>
        <strain evidence="2 3">NO1</strain>
    </source>
</reference>
<dbReference type="InterPro" id="IPR000639">
    <property type="entry name" value="Epox_hydrolase-like"/>
</dbReference>
<dbReference type="PRINTS" id="PR00111">
    <property type="entry name" value="ABHYDROLASE"/>
</dbReference>
<feature type="domain" description="AB hydrolase-1" evidence="1">
    <location>
        <begin position="52"/>
        <end position="226"/>
    </location>
</feature>
<dbReference type="InterPro" id="IPR050266">
    <property type="entry name" value="AB_hydrolase_sf"/>
</dbReference>
<sequence>MHRLLGCLVAGALVACHTSTPLPPQSTPMTTAQRLPVLDSFISYREAGTGAPIVFLHGNPTSSHVWRNVIPWLADRGRCLAPDLIGMGSSGKPDIAYRFADHAKYLDAWFAELDLRDVVLVGYDWGGVLALDWARRHPERVRGVVVFETFLRPMHWSDWPPQGEQLFRALRTPGAGEKLVLEENAFLARSFANGVQRGLPESDRAVYQAPYPDPASRRPVLQWPREIPIDGEPADVASVIERYDAWLAQPSAKPALLLTFGETGLNAPHIVEWARANLRTLEVLPLGRAGHHAPEDAPEDIARAVRSWMDRHAW</sequence>
<dbReference type="Gene3D" id="3.40.50.1820">
    <property type="entry name" value="alpha/beta hydrolase"/>
    <property type="match status" value="1"/>
</dbReference>
<name>A0ABQ6R140_9BACT</name>
<dbReference type="SUPFAM" id="SSF53474">
    <property type="entry name" value="alpha/beta-Hydrolases"/>
    <property type="match status" value="1"/>
</dbReference>
<evidence type="ECO:0000259" key="1">
    <source>
        <dbReference type="Pfam" id="PF00561"/>
    </source>
</evidence>
<comment type="caution">
    <text evidence="2">The sequence shown here is derived from an EMBL/GenBank/DDBJ whole genome shotgun (WGS) entry which is preliminary data.</text>
</comment>